<dbReference type="AlphaFoldDB" id="A0A7U7IBD7"/>
<comment type="caution">
    <text evidence="14">The sequence shown here is derived from an EMBL/GenBank/DDBJ whole genome shotgun (WGS) entry which is preliminary data.</text>
</comment>
<keyword evidence="9 13" id="KW-0418">Kinase</keyword>
<keyword evidence="10 13" id="KW-0067">ATP-binding</keyword>
<dbReference type="GO" id="GO:0009245">
    <property type="term" value="P:lipid A biosynthetic process"/>
    <property type="evidence" value="ECO:0007669"/>
    <property type="project" value="UniProtKB-UniRule"/>
</dbReference>
<keyword evidence="8 13" id="KW-0547">Nucleotide-binding</keyword>
<dbReference type="InterPro" id="IPR003758">
    <property type="entry name" value="LpxK"/>
</dbReference>
<evidence type="ECO:0000256" key="4">
    <source>
        <dbReference type="ARBA" id="ARBA00016436"/>
    </source>
</evidence>
<dbReference type="NCBIfam" id="TIGR00682">
    <property type="entry name" value="lpxK"/>
    <property type="match status" value="1"/>
</dbReference>
<evidence type="ECO:0000256" key="3">
    <source>
        <dbReference type="ARBA" id="ARBA00012071"/>
    </source>
</evidence>
<sequence length="346" mass="37754">MAVADRLLAAWYAGHPALHLLRPLEWLYRAVVRRKRQRFLAGEGAIYRAPVPVVVVGNITVGGTGKTPLILWLIEHCRQRGLRAGVVSRGYGAQPPQLPWRVEAGQEAAVAGDEPLLIVQRTGVPLMIDPDRSRAVRALLDAEPLDLILCDDGLQHYRLARDLELVLVDAARGLGNRRCLPAGPLREPVERLSSVDALLFNGAREDGGDGFAFRLQPGALVNLASGQRASLSHFPAGQQVHAVAGIGNPQRFFDTLEALNWRPVPHPFPDHAQYSPRQLAFSPDLPLLMTEKDAVKCRAFAAPGWWYLAVDATPSPAFVAWFDAQLARLLPGRPDLKGCSDGSETA</sequence>
<dbReference type="HAMAP" id="MF_00409">
    <property type="entry name" value="LpxK"/>
    <property type="match status" value="1"/>
</dbReference>
<proteinExistence type="inferred from homology"/>
<protein>
    <recommendedName>
        <fullName evidence="4 13">Tetraacyldisaccharide 4'-kinase</fullName>
        <ecNumber evidence="3 13">2.7.1.130</ecNumber>
    </recommendedName>
    <alternativeName>
        <fullName evidence="12 13">Lipid A 4'-kinase</fullName>
    </alternativeName>
</protein>
<evidence type="ECO:0000256" key="1">
    <source>
        <dbReference type="ARBA" id="ARBA00002274"/>
    </source>
</evidence>
<dbReference type="Proteomes" id="UP000583387">
    <property type="component" value="Unassembled WGS sequence"/>
</dbReference>
<evidence type="ECO:0000256" key="12">
    <source>
        <dbReference type="ARBA" id="ARBA00029757"/>
    </source>
</evidence>
<dbReference type="UniPathway" id="UPA00359">
    <property type="reaction ID" value="UER00482"/>
</dbReference>
<evidence type="ECO:0000256" key="13">
    <source>
        <dbReference type="HAMAP-Rule" id="MF_00409"/>
    </source>
</evidence>
<dbReference type="GO" id="GO:0009029">
    <property type="term" value="F:lipid-A 4'-kinase activity"/>
    <property type="evidence" value="ECO:0007669"/>
    <property type="project" value="UniProtKB-UniRule"/>
</dbReference>
<evidence type="ECO:0000313" key="14">
    <source>
        <dbReference type="EMBL" id="CAD5108807.1"/>
    </source>
</evidence>
<comment type="function">
    <text evidence="1 13">Transfers the gamma-phosphate of ATP to the 4'-position of a tetraacyldisaccharide 1-phosphate intermediate (termed DS-1-P) to form tetraacyldisaccharide 1,4'-bis-phosphate (lipid IVA).</text>
</comment>
<comment type="pathway">
    <text evidence="2 13">Glycolipid biosynthesis; lipid IV(A) biosynthesis; lipid IV(A) from (3R)-3-hydroxytetradecanoyl-[acyl-carrier-protein] and UDP-N-acetyl-alpha-D-glucosamine: step 6/6.</text>
</comment>
<evidence type="ECO:0000256" key="10">
    <source>
        <dbReference type="ARBA" id="ARBA00022840"/>
    </source>
</evidence>
<keyword evidence="6 13" id="KW-0441">Lipid A biosynthesis</keyword>
<dbReference type="RefSeq" id="WP_187672128.1">
    <property type="nucleotide sequence ID" value="NZ_CAJFCI010000061.1"/>
</dbReference>
<dbReference type="InterPro" id="IPR027417">
    <property type="entry name" value="P-loop_NTPase"/>
</dbReference>
<comment type="catalytic activity">
    <reaction evidence="13">
        <text>a lipid A disaccharide + ATP = a lipid IVA + ADP + H(+)</text>
        <dbReference type="Rhea" id="RHEA:67840"/>
        <dbReference type="ChEBI" id="CHEBI:15378"/>
        <dbReference type="ChEBI" id="CHEBI:30616"/>
        <dbReference type="ChEBI" id="CHEBI:176343"/>
        <dbReference type="ChEBI" id="CHEBI:176425"/>
        <dbReference type="ChEBI" id="CHEBI:456216"/>
        <dbReference type="EC" id="2.7.1.130"/>
    </reaction>
</comment>
<name>A0A7U7IBD7_9GAMM</name>
<evidence type="ECO:0000256" key="5">
    <source>
        <dbReference type="ARBA" id="ARBA00022516"/>
    </source>
</evidence>
<evidence type="ECO:0000313" key="15">
    <source>
        <dbReference type="Proteomes" id="UP000583387"/>
    </source>
</evidence>
<accession>A0A7U7IBD7</accession>
<dbReference type="GO" id="GO:0009244">
    <property type="term" value="P:lipopolysaccharide core region biosynthetic process"/>
    <property type="evidence" value="ECO:0007669"/>
    <property type="project" value="TreeGrafter"/>
</dbReference>
<dbReference type="Pfam" id="PF02606">
    <property type="entry name" value="LpxK"/>
    <property type="match status" value="1"/>
</dbReference>
<evidence type="ECO:0000256" key="9">
    <source>
        <dbReference type="ARBA" id="ARBA00022777"/>
    </source>
</evidence>
<keyword evidence="7 13" id="KW-0808">Transferase</keyword>
<evidence type="ECO:0000256" key="2">
    <source>
        <dbReference type="ARBA" id="ARBA00004870"/>
    </source>
</evidence>
<reference evidence="14 15" key="1">
    <citation type="submission" date="2020-08" db="EMBL/GenBank/DDBJ databases">
        <authorList>
            <person name="Criscuolo A."/>
        </authorList>
    </citation>
    <scope>NUCLEOTIDE SEQUENCE [LARGE SCALE GENOMIC DNA]</scope>
    <source>
        <strain evidence="14">CIP111764</strain>
    </source>
</reference>
<dbReference type="EC" id="2.7.1.130" evidence="3 13"/>
<dbReference type="GO" id="GO:0005886">
    <property type="term" value="C:plasma membrane"/>
    <property type="evidence" value="ECO:0007669"/>
    <property type="project" value="TreeGrafter"/>
</dbReference>
<gene>
    <name evidence="13 14" type="primary">lpxK</name>
    <name evidence="14" type="ORF">PSEWESI4_03099</name>
</gene>
<feature type="binding site" evidence="13">
    <location>
        <begin position="60"/>
        <end position="67"/>
    </location>
    <ligand>
        <name>ATP</name>
        <dbReference type="ChEBI" id="CHEBI:30616"/>
    </ligand>
</feature>
<evidence type="ECO:0000256" key="7">
    <source>
        <dbReference type="ARBA" id="ARBA00022679"/>
    </source>
</evidence>
<keyword evidence="11 13" id="KW-0443">Lipid metabolism</keyword>
<organism evidence="14 15">
    <name type="scientific">Zestomonas carbonaria</name>
    <dbReference type="NCBI Taxonomy" id="2762745"/>
    <lineage>
        <taxon>Bacteria</taxon>
        <taxon>Pseudomonadati</taxon>
        <taxon>Pseudomonadota</taxon>
        <taxon>Gammaproteobacteria</taxon>
        <taxon>Pseudomonadales</taxon>
        <taxon>Pseudomonadaceae</taxon>
        <taxon>Zestomonas</taxon>
    </lineage>
</organism>
<dbReference type="SUPFAM" id="SSF52540">
    <property type="entry name" value="P-loop containing nucleoside triphosphate hydrolases"/>
    <property type="match status" value="1"/>
</dbReference>
<evidence type="ECO:0000256" key="6">
    <source>
        <dbReference type="ARBA" id="ARBA00022556"/>
    </source>
</evidence>
<comment type="similarity">
    <text evidence="13">Belongs to the LpxK family.</text>
</comment>
<dbReference type="PANTHER" id="PTHR42724">
    <property type="entry name" value="TETRAACYLDISACCHARIDE 4'-KINASE"/>
    <property type="match status" value="1"/>
</dbReference>
<dbReference type="EMBL" id="CAJFCI010000061">
    <property type="protein sequence ID" value="CAD5108807.1"/>
    <property type="molecule type" value="Genomic_DNA"/>
</dbReference>
<dbReference type="PANTHER" id="PTHR42724:SF1">
    <property type="entry name" value="TETRAACYLDISACCHARIDE 4'-KINASE, MITOCHONDRIAL-RELATED"/>
    <property type="match status" value="1"/>
</dbReference>
<dbReference type="GO" id="GO:0005524">
    <property type="term" value="F:ATP binding"/>
    <property type="evidence" value="ECO:0007669"/>
    <property type="project" value="UniProtKB-UniRule"/>
</dbReference>
<evidence type="ECO:0000256" key="11">
    <source>
        <dbReference type="ARBA" id="ARBA00023098"/>
    </source>
</evidence>
<keyword evidence="15" id="KW-1185">Reference proteome</keyword>
<keyword evidence="5 13" id="KW-0444">Lipid biosynthesis</keyword>
<evidence type="ECO:0000256" key="8">
    <source>
        <dbReference type="ARBA" id="ARBA00022741"/>
    </source>
</evidence>